<dbReference type="HOGENOM" id="CLU_1578729_0_0_1"/>
<accession>A0A0C9VPU4</accession>
<name>A0A0C9VPU4_9AGAM</name>
<gene>
    <name evidence="2" type="ORF">HYDPIDRAFT_33009</name>
</gene>
<dbReference type="EMBL" id="KN839883">
    <property type="protein sequence ID" value="KIJ59670.1"/>
    <property type="molecule type" value="Genomic_DNA"/>
</dbReference>
<dbReference type="Proteomes" id="UP000053820">
    <property type="component" value="Unassembled WGS sequence"/>
</dbReference>
<protein>
    <submittedName>
        <fullName evidence="2">Uncharacterized protein</fullName>
    </submittedName>
</protein>
<sequence length="169" mass="20534">MDRIRKDWWKEIFDHRARHQHWNQEEQNHSLVLLQWEAEAQAHENQRERWKREEENHDHLEEERRKREEEERLKHNMYWDLVEKRQCTTYATREYSAQLMNLPSNWIHRVEACKATPLVVHGVSYLPSTCEDKGPGVVTGRWEINQNEPDCATCWGSYKDEESSLPRVL</sequence>
<reference evidence="2 3" key="1">
    <citation type="submission" date="2014-04" db="EMBL/GenBank/DDBJ databases">
        <title>Evolutionary Origins and Diversification of the Mycorrhizal Mutualists.</title>
        <authorList>
            <consortium name="DOE Joint Genome Institute"/>
            <consortium name="Mycorrhizal Genomics Consortium"/>
            <person name="Kohler A."/>
            <person name="Kuo A."/>
            <person name="Nagy L.G."/>
            <person name="Floudas D."/>
            <person name="Copeland A."/>
            <person name="Barry K.W."/>
            <person name="Cichocki N."/>
            <person name="Veneault-Fourrey C."/>
            <person name="LaButti K."/>
            <person name="Lindquist E.A."/>
            <person name="Lipzen A."/>
            <person name="Lundell T."/>
            <person name="Morin E."/>
            <person name="Murat C."/>
            <person name="Riley R."/>
            <person name="Ohm R."/>
            <person name="Sun H."/>
            <person name="Tunlid A."/>
            <person name="Henrissat B."/>
            <person name="Grigoriev I.V."/>
            <person name="Hibbett D.S."/>
            <person name="Martin F."/>
        </authorList>
    </citation>
    <scope>NUCLEOTIDE SEQUENCE [LARGE SCALE GENOMIC DNA]</scope>
    <source>
        <strain evidence="2 3">MD-312</strain>
    </source>
</reference>
<evidence type="ECO:0000313" key="2">
    <source>
        <dbReference type="EMBL" id="KIJ59670.1"/>
    </source>
</evidence>
<dbReference type="OrthoDB" id="3153758at2759"/>
<keyword evidence="3" id="KW-1185">Reference proteome</keyword>
<evidence type="ECO:0000313" key="3">
    <source>
        <dbReference type="Proteomes" id="UP000053820"/>
    </source>
</evidence>
<proteinExistence type="predicted"/>
<organism evidence="2 3">
    <name type="scientific">Hydnomerulius pinastri MD-312</name>
    <dbReference type="NCBI Taxonomy" id="994086"/>
    <lineage>
        <taxon>Eukaryota</taxon>
        <taxon>Fungi</taxon>
        <taxon>Dikarya</taxon>
        <taxon>Basidiomycota</taxon>
        <taxon>Agaricomycotina</taxon>
        <taxon>Agaricomycetes</taxon>
        <taxon>Agaricomycetidae</taxon>
        <taxon>Boletales</taxon>
        <taxon>Boletales incertae sedis</taxon>
        <taxon>Leucogyrophana</taxon>
    </lineage>
</organism>
<dbReference type="AlphaFoldDB" id="A0A0C9VPU4"/>
<feature type="region of interest" description="Disordered" evidence="1">
    <location>
        <begin position="47"/>
        <end position="67"/>
    </location>
</feature>
<evidence type="ECO:0000256" key="1">
    <source>
        <dbReference type="SAM" id="MobiDB-lite"/>
    </source>
</evidence>